<reference evidence="14" key="1">
    <citation type="submission" date="2018-05" db="EMBL/GenBank/DDBJ databases">
        <authorList>
            <person name="Lanie J.A."/>
            <person name="Ng W.-L."/>
            <person name="Kazmierczak K.M."/>
            <person name="Andrzejewski T.M."/>
            <person name="Davidsen T.M."/>
            <person name="Wayne K.J."/>
            <person name="Tettelin H."/>
            <person name="Glass J.I."/>
            <person name="Rusch D."/>
            <person name="Podicherti R."/>
            <person name="Tsui H.-C.T."/>
            <person name="Winkler M.E."/>
        </authorList>
    </citation>
    <scope>NUCLEOTIDE SEQUENCE</scope>
</reference>
<protein>
    <recommendedName>
        <fullName evidence="6">1-deoxy-D-xylulose-5-phosphate synthase</fullName>
        <ecNumber evidence="6">2.2.1.7</ecNumber>
    </recommendedName>
</protein>
<evidence type="ECO:0000256" key="1">
    <source>
        <dbReference type="ARBA" id="ARBA00001946"/>
    </source>
</evidence>
<proteinExistence type="inferred from homology"/>
<dbReference type="EMBL" id="UINC01163016">
    <property type="protein sequence ID" value="SVD63087.1"/>
    <property type="molecule type" value="Genomic_DNA"/>
</dbReference>
<evidence type="ECO:0000313" key="14">
    <source>
        <dbReference type="EMBL" id="SVD63087.1"/>
    </source>
</evidence>
<keyword evidence="9" id="KW-0460">Magnesium</keyword>
<evidence type="ECO:0000259" key="13">
    <source>
        <dbReference type="SMART" id="SM00861"/>
    </source>
</evidence>
<comment type="subunit">
    <text evidence="5">Homodimer.</text>
</comment>
<dbReference type="InterPro" id="IPR020826">
    <property type="entry name" value="Transketolase_BS"/>
</dbReference>
<keyword evidence="8" id="KW-0479">Metal-binding</keyword>
<dbReference type="GO" id="GO:0008661">
    <property type="term" value="F:1-deoxy-D-xylulose-5-phosphate synthase activity"/>
    <property type="evidence" value="ECO:0007669"/>
    <property type="project" value="UniProtKB-EC"/>
</dbReference>
<evidence type="ECO:0000256" key="9">
    <source>
        <dbReference type="ARBA" id="ARBA00022842"/>
    </source>
</evidence>
<evidence type="ECO:0000256" key="2">
    <source>
        <dbReference type="ARBA" id="ARBA00001964"/>
    </source>
</evidence>
<dbReference type="CDD" id="cd07033">
    <property type="entry name" value="TPP_PYR_DXS_TK_like"/>
    <property type="match status" value="1"/>
</dbReference>
<organism evidence="14">
    <name type="scientific">marine metagenome</name>
    <dbReference type="NCBI Taxonomy" id="408172"/>
    <lineage>
        <taxon>unclassified sequences</taxon>
        <taxon>metagenomes</taxon>
        <taxon>ecological metagenomes</taxon>
    </lineage>
</organism>
<feature type="non-terminal residue" evidence="14">
    <location>
        <position position="1"/>
    </location>
</feature>
<keyword evidence="10" id="KW-0784">Thiamine biosynthesis</keyword>
<dbReference type="PANTHER" id="PTHR43322:SF5">
    <property type="entry name" value="1-DEOXY-D-XYLULOSE-5-PHOSPHATE SYNTHASE, CHLOROPLASTIC"/>
    <property type="match status" value="1"/>
</dbReference>
<dbReference type="GO" id="GO:0046872">
    <property type="term" value="F:metal ion binding"/>
    <property type="evidence" value="ECO:0007669"/>
    <property type="project" value="UniProtKB-KW"/>
</dbReference>
<evidence type="ECO:0000256" key="4">
    <source>
        <dbReference type="ARBA" id="ARBA00011081"/>
    </source>
</evidence>
<dbReference type="Pfam" id="PF02780">
    <property type="entry name" value="Transketolase_C"/>
    <property type="match status" value="1"/>
</dbReference>
<evidence type="ECO:0000256" key="11">
    <source>
        <dbReference type="ARBA" id="ARBA00023052"/>
    </source>
</evidence>
<dbReference type="GO" id="GO:0009228">
    <property type="term" value="P:thiamine biosynthetic process"/>
    <property type="evidence" value="ECO:0007669"/>
    <property type="project" value="UniProtKB-KW"/>
</dbReference>
<dbReference type="Gene3D" id="3.40.50.970">
    <property type="match status" value="1"/>
</dbReference>
<evidence type="ECO:0000256" key="10">
    <source>
        <dbReference type="ARBA" id="ARBA00022977"/>
    </source>
</evidence>
<dbReference type="InterPro" id="IPR009014">
    <property type="entry name" value="Transketo_C/PFOR_II"/>
</dbReference>
<evidence type="ECO:0000256" key="7">
    <source>
        <dbReference type="ARBA" id="ARBA00022679"/>
    </source>
</evidence>
<comment type="pathway">
    <text evidence="3">Metabolic intermediate biosynthesis; 1-deoxy-D-xylulose 5-phosphate biosynthesis; 1-deoxy-D-xylulose 5-phosphate from D-glyceraldehyde 3-phosphate and pyruvate: step 1/1.</text>
</comment>
<keyword evidence="7" id="KW-0808">Transferase</keyword>
<dbReference type="Gene3D" id="3.40.50.920">
    <property type="match status" value="1"/>
</dbReference>
<evidence type="ECO:0000256" key="5">
    <source>
        <dbReference type="ARBA" id="ARBA00011738"/>
    </source>
</evidence>
<comment type="cofactor">
    <cofactor evidence="1">
        <name>Mg(2+)</name>
        <dbReference type="ChEBI" id="CHEBI:18420"/>
    </cofactor>
</comment>
<accession>A0A382WW34</accession>
<dbReference type="InterPro" id="IPR033248">
    <property type="entry name" value="Transketolase_C"/>
</dbReference>
<sequence length="247" mass="27094">PIVAVYSSFLQRAFDHIVHDVSIQDLPVIFCMDRAGIAGEDGPTHHGSLDIAYFRCIQGMVLAAPKNGNEFRHLLYTALNHSGPFGIRYPKYSSVEFDENGQAKLLPIGSWEVEKKGKDIVMLAVGSMVYSALAVASDLEEEGLSCEVVNCRFIKPMDTAYLESIIIRGFNKILTIEEGVINGGFGDGVGSFLLENGYKGEMKRIGLPDSYVEHGSRAQILNDLSLDNSGIKNMVKNLVATIEKFSE</sequence>
<dbReference type="InterPro" id="IPR029061">
    <property type="entry name" value="THDP-binding"/>
</dbReference>
<comment type="similarity">
    <text evidence="4">Belongs to the transketolase family. DXPS subfamily.</text>
</comment>
<dbReference type="GO" id="GO:0019288">
    <property type="term" value="P:isopentenyl diphosphate biosynthetic process, methylerythritol 4-phosphate pathway"/>
    <property type="evidence" value="ECO:0007669"/>
    <property type="project" value="TreeGrafter"/>
</dbReference>
<evidence type="ECO:0000256" key="12">
    <source>
        <dbReference type="ARBA" id="ARBA00023229"/>
    </source>
</evidence>
<dbReference type="GO" id="GO:0005829">
    <property type="term" value="C:cytosol"/>
    <property type="evidence" value="ECO:0007669"/>
    <property type="project" value="TreeGrafter"/>
</dbReference>
<evidence type="ECO:0000256" key="6">
    <source>
        <dbReference type="ARBA" id="ARBA00013150"/>
    </source>
</evidence>
<dbReference type="Pfam" id="PF02779">
    <property type="entry name" value="Transket_pyr"/>
    <property type="match status" value="1"/>
</dbReference>
<evidence type="ECO:0000256" key="8">
    <source>
        <dbReference type="ARBA" id="ARBA00022723"/>
    </source>
</evidence>
<dbReference type="GO" id="GO:0016114">
    <property type="term" value="P:terpenoid biosynthetic process"/>
    <property type="evidence" value="ECO:0007669"/>
    <property type="project" value="InterPro"/>
</dbReference>
<dbReference type="SUPFAM" id="SSF52922">
    <property type="entry name" value="TK C-terminal domain-like"/>
    <property type="match status" value="1"/>
</dbReference>
<dbReference type="InterPro" id="IPR005475">
    <property type="entry name" value="Transketolase-like_Pyr-bd"/>
</dbReference>
<dbReference type="EC" id="2.2.1.7" evidence="6"/>
<keyword evidence="12" id="KW-0414">Isoprene biosynthesis</keyword>
<name>A0A382WW34_9ZZZZ</name>
<dbReference type="SUPFAM" id="SSF52518">
    <property type="entry name" value="Thiamin diphosphate-binding fold (THDP-binding)"/>
    <property type="match status" value="1"/>
</dbReference>
<feature type="domain" description="Transketolase-like pyrimidine-binding" evidence="13">
    <location>
        <begin position="1"/>
        <end position="97"/>
    </location>
</feature>
<gene>
    <name evidence="14" type="ORF">METZ01_LOCUS415941</name>
</gene>
<comment type="cofactor">
    <cofactor evidence="2">
        <name>thiamine diphosphate</name>
        <dbReference type="ChEBI" id="CHEBI:58937"/>
    </cofactor>
</comment>
<keyword evidence="11" id="KW-0786">Thiamine pyrophosphate</keyword>
<dbReference type="PROSITE" id="PS00802">
    <property type="entry name" value="TRANSKETOLASE_2"/>
    <property type="match status" value="1"/>
</dbReference>
<dbReference type="PANTHER" id="PTHR43322">
    <property type="entry name" value="1-D-DEOXYXYLULOSE 5-PHOSPHATE SYNTHASE-RELATED"/>
    <property type="match status" value="1"/>
</dbReference>
<evidence type="ECO:0000256" key="3">
    <source>
        <dbReference type="ARBA" id="ARBA00004980"/>
    </source>
</evidence>
<dbReference type="SMART" id="SM00861">
    <property type="entry name" value="Transket_pyr"/>
    <property type="match status" value="1"/>
</dbReference>
<dbReference type="FunFam" id="3.40.50.920:FF:000002">
    <property type="entry name" value="1-deoxy-D-xylulose-5-phosphate synthase"/>
    <property type="match status" value="1"/>
</dbReference>
<dbReference type="InterPro" id="IPR005477">
    <property type="entry name" value="Dxylulose-5-P_synthase"/>
</dbReference>
<dbReference type="UniPathway" id="UPA00064">
    <property type="reaction ID" value="UER00091"/>
</dbReference>
<dbReference type="AlphaFoldDB" id="A0A382WW34"/>